<dbReference type="EMBL" id="BAABME010003844">
    <property type="protein sequence ID" value="GAA0160314.1"/>
    <property type="molecule type" value="Genomic_DNA"/>
</dbReference>
<keyword evidence="3" id="KW-1185">Reference proteome</keyword>
<reference evidence="2 3" key="1">
    <citation type="submission" date="2024-01" db="EMBL/GenBank/DDBJ databases">
        <title>The complete chloroplast genome sequence of Lithospermum erythrorhizon: insights into the phylogenetic relationship among Boraginaceae species and the maternal lineages of purple gromwells.</title>
        <authorList>
            <person name="Okada T."/>
            <person name="Watanabe K."/>
        </authorList>
    </citation>
    <scope>NUCLEOTIDE SEQUENCE [LARGE SCALE GENOMIC DNA]</scope>
</reference>
<organism evidence="2 3">
    <name type="scientific">Lithospermum erythrorhizon</name>
    <name type="common">Purple gromwell</name>
    <name type="synonym">Lithospermum officinale var. erythrorhizon</name>
    <dbReference type="NCBI Taxonomy" id="34254"/>
    <lineage>
        <taxon>Eukaryota</taxon>
        <taxon>Viridiplantae</taxon>
        <taxon>Streptophyta</taxon>
        <taxon>Embryophyta</taxon>
        <taxon>Tracheophyta</taxon>
        <taxon>Spermatophyta</taxon>
        <taxon>Magnoliopsida</taxon>
        <taxon>eudicotyledons</taxon>
        <taxon>Gunneridae</taxon>
        <taxon>Pentapetalae</taxon>
        <taxon>asterids</taxon>
        <taxon>lamiids</taxon>
        <taxon>Boraginales</taxon>
        <taxon>Boraginaceae</taxon>
        <taxon>Boraginoideae</taxon>
        <taxon>Lithospermeae</taxon>
        <taxon>Lithospermum</taxon>
    </lineage>
</organism>
<comment type="caution">
    <text evidence="2">The sequence shown here is derived from an EMBL/GenBank/DDBJ whole genome shotgun (WGS) entry which is preliminary data.</text>
</comment>
<dbReference type="PANTHER" id="PTHR46890:SF48">
    <property type="entry name" value="RNA-DIRECTED DNA POLYMERASE"/>
    <property type="match status" value="1"/>
</dbReference>
<proteinExistence type="predicted"/>
<evidence type="ECO:0000259" key="1">
    <source>
        <dbReference type="PROSITE" id="PS50878"/>
    </source>
</evidence>
<dbReference type="SUPFAM" id="SSF56672">
    <property type="entry name" value="DNA/RNA polymerases"/>
    <property type="match status" value="1"/>
</dbReference>
<dbReference type="InterPro" id="IPR043502">
    <property type="entry name" value="DNA/RNA_pol_sf"/>
</dbReference>
<sequence length="249" mass="28685">MRGFVNASIISLIPKTDHPETMKEYRPIACCNVLYKYTSKVLMARMAPLLDNLISKHQSAFVGGRLITDNIMLMQDLISNYHKDQGKPRFDVKVDLMKAYDMVAWDCLWQVISAMGFPERFIGLVKICVTSAKFSVCVNGSLQGHFDSQRGLRQGDPLSPYLFLLVMEVLGAWKSVCLPKEEGGLDIMDFNTWNIACLMKLLWDIFKVLWVYAYRLKGVSLWCYRSKQGDPWFWRKMIMLLEDLNGNMV</sequence>
<evidence type="ECO:0000313" key="3">
    <source>
        <dbReference type="Proteomes" id="UP001454036"/>
    </source>
</evidence>
<accession>A0AAV3Q943</accession>
<protein>
    <recommendedName>
        <fullName evidence="1">Reverse transcriptase domain-containing protein</fullName>
    </recommendedName>
</protein>
<dbReference type="InterPro" id="IPR052343">
    <property type="entry name" value="Retrotransposon-Effector_Assoc"/>
</dbReference>
<dbReference type="Proteomes" id="UP001454036">
    <property type="component" value="Unassembled WGS sequence"/>
</dbReference>
<name>A0AAV3Q943_LITER</name>
<dbReference type="InterPro" id="IPR000477">
    <property type="entry name" value="RT_dom"/>
</dbReference>
<dbReference type="AlphaFoldDB" id="A0AAV3Q943"/>
<gene>
    <name evidence="2" type="ORF">LIER_16896</name>
</gene>
<feature type="domain" description="Reverse transcriptase" evidence="1">
    <location>
        <begin position="1"/>
        <end position="249"/>
    </location>
</feature>
<dbReference type="PANTHER" id="PTHR46890">
    <property type="entry name" value="NON-LTR RETROLELEMENT REVERSE TRANSCRIPTASE-LIKE PROTEIN-RELATED"/>
    <property type="match status" value="1"/>
</dbReference>
<dbReference type="CDD" id="cd01650">
    <property type="entry name" value="RT_nLTR_like"/>
    <property type="match status" value="1"/>
</dbReference>
<dbReference type="Pfam" id="PF00078">
    <property type="entry name" value="RVT_1"/>
    <property type="match status" value="1"/>
</dbReference>
<evidence type="ECO:0000313" key="2">
    <source>
        <dbReference type="EMBL" id="GAA0160314.1"/>
    </source>
</evidence>
<dbReference type="PROSITE" id="PS50878">
    <property type="entry name" value="RT_POL"/>
    <property type="match status" value="1"/>
</dbReference>